<evidence type="ECO:0000256" key="1">
    <source>
        <dbReference type="ARBA" id="ARBA00003535"/>
    </source>
</evidence>
<keyword evidence="3" id="KW-0285">Flavoprotein</keyword>
<dbReference type="InterPro" id="IPR013785">
    <property type="entry name" value="Aldolase_TIM"/>
</dbReference>
<evidence type="ECO:0000256" key="4">
    <source>
        <dbReference type="ARBA" id="ARBA00022643"/>
    </source>
</evidence>
<dbReference type="AlphaFoldDB" id="A0A163DJP5"/>
<keyword evidence="4" id="KW-0288">FMN</keyword>
<evidence type="ECO:0000313" key="7">
    <source>
        <dbReference type="Proteomes" id="UP000076796"/>
    </source>
</evidence>
<proteinExistence type="predicted"/>
<dbReference type="InterPro" id="IPR004136">
    <property type="entry name" value="NMO"/>
</dbReference>
<keyword evidence="6" id="KW-0223">Dioxygenase</keyword>
<evidence type="ECO:0000256" key="5">
    <source>
        <dbReference type="ARBA" id="ARBA00023002"/>
    </source>
</evidence>
<evidence type="ECO:0000313" key="6">
    <source>
        <dbReference type="EMBL" id="KZS43272.1"/>
    </source>
</evidence>
<dbReference type="PANTHER" id="PTHR32332:SF20">
    <property type="entry name" value="2-NITROPROPANE DIOXYGENASE-LIKE PROTEIN"/>
    <property type="match status" value="1"/>
</dbReference>
<reference evidence="6" key="1">
    <citation type="journal article" date="2016" name="Genome Announc.">
        <title>Draft genomes of two strains of Paenibacillus glucanolyticus with capability to degrade lignocellulose.</title>
        <authorList>
            <person name="Mathews S.L."/>
            <person name="Pawlak J."/>
            <person name="Grunden A.M."/>
        </authorList>
    </citation>
    <scope>NUCLEOTIDE SEQUENCE [LARGE SCALE GENOMIC DNA]</scope>
    <source>
        <strain evidence="6">SLM1</strain>
    </source>
</reference>
<dbReference type="GO" id="GO:0018580">
    <property type="term" value="F:nitronate monooxygenase activity"/>
    <property type="evidence" value="ECO:0007669"/>
    <property type="project" value="InterPro"/>
</dbReference>
<comment type="function">
    <text evidence="1">Nitronate monooxygenase that uses molecular oxygen to catalyze the oxidative denitrification of alkyl nitronates. Acts on propionate 3-nitronate (P3N), the presumed physiological substrate. Probably functions in the detoxification of P3N, a metabolic poison produced by plants and fungi as a defense mechanism.</text>
</comment>
<comment type="caution">
    <text evidence="6">The sequence shown here is derived from an EMBL/GenBank/DDBJ whole genome shotgun (WGS) entry which is preliminary data.</text>
</comment>
<keyword evidence="5" id="KW-0560">Oxidoreductase</keyword>
<dbReference type="Pfam" id="PF03060">
    <property type="entry name" value="NMO"/>
    <property type="match status" value="2"/>
</dbReference>
<dbReference type="RefSeq" id="WP_006210375.1">
    <property type="nucleotide sequence ID" value="NZ_CP147845.1"/>
</dbReference>
<evidence type="ECO:0000256" key="2">
    <source>
        <dbReference type="ARBA" id="ARBA00013457"/>
    </source>
</evidence>
<dbReference type="OrthoDB" id="9778912at2"/>
<gene>
    <name evidence="6" type="ORF">AWU65_01235</name>
</gene>
<dbReference type="GO" id="GO:0051213">
    <property type="term" value="F:dioxygenase activity"/>
    <property type="evidence" value="ECO:0007669"/>
    <property type="project" value="UniProtKB-KW"/>
</dbReference>
<name>A0A163DJP5_9BACL</name>
<evidence type="ECO:0000256" key="3">
    <source>
        <dbReference type="ARBA" id="ARBA00022630"/>
    </source>
</evidence>
<dbReference type="CDD" id="cd04730">
    <property type="entry name" value="NPD_like"/>
    <property type="match status" value="1"/>
</dbReference>
<organism evidence="6 7">
    <name type="scientific">Paenibacillus glucanolyticus</name>
    <dbReference type="NCBI Taxonomy" id="59843"/>
    <lineage>
        <taxon>Bacteria</taxon>
        <taxon>Bacillati</taxon>
        <taxon>Bacillota</taxon>
        <taxon>Bacilli</taxon>
        <taxon>Bacillales</taxon>
        <taxon>Paenibacillaceae</taxon>
        <taxon>Paenibacillus</taxon>
    </lineage>
</organism>
<protein>
    <recommendedName>
        <fullName evidence="2">Probable nitronate monooxygenase</fullName>
    </recommendedName>
</protein>
<dbReference type="Gene3D" id="3.20.20.70">
    <property type="entry name" value="Aldolase class I"/>
    <property type="match status" value="1"/>
</dbReference>
<dbReference type="GeneID" id="97555374"/>
<accession>A0A163DJP5</accession>
<keyword evidence="7" id="KW-1185">Reference proteome</keyword>
<dbReference type="Proteomes" id="UP000076796">
    <property type="component" value="Unassembled WGS sequence"/>
</dbReference>
<dbReference type="PANTHER" id="PTHR32332">
    <property type="entry name" value="2-NITROPROPANE DIOXYGENASE"/>
    <property type="match status" value="1"/>
</dbReference>
<sequence length="320" mass="34175">MEWSTRLTDLLNIQYPIIQGGLAYLGYADLAAAVSNAGGLGQITAMSLPDANSLRCEIQRIHALTDKPFGVNLALGMQRADLADRLQVIKEENVSVVSITGGNPTDMLNELRRTDIITLVLVSSRRQAQKAEALGASAVIVVGNEGGGHLGRDGVGTMVLVPSIADGVQIPVIASGGIGDGRGWMAAQALGAEGIVMGTRFIATQECVHASESYKRALVSSSETDTTIIKASIGSPGRVLRNAFAQHIVDTEQRTPGYEQIQHLIRGQVNRRWIHDGYEEEGFGWAGQVTGLIEDIPTVSELINRMIAEAGRIRHAWGSS</sequence>
<dbReference type="EMBL" id="LWMH01000003">
    <property type="protein sequence ID" value="KZS43272.1"/>
    <property type="molecule type" value="Genomic_DNA"/>
</dbReference>
<dbReference type="SUPFAM" id="SSF51412">
    <property type="entry name" value="Inosine monophosphate dehydrogenase (IMPDH)"/>
    <property type="match status" value="1"/>
</dbReference>